<dbReference type="AlphaFoldDB" id="A0A4C1Z4H1"/>
<keyword evidence="2" id="KW-1185">Reference proteome</keyword>
<organism evidence="1 2">
    <name type="scientific">Eumeta variegata</name>
    <name type="common">Bagworm moth</name>
    <name type="synonym">Eumeta japonica</name>
    <dbReference type="NCBI Taxonomy" id="151549"/>
    <lineage>
        <taxon>Eukaryota</taxon>
        <taxon>Metazoa</taxon>
        <taxon>Ecdysozoa</taxon>
        <taxon>Arthropoda</taxon>
        <taxon>Hexapoda</taxon>
        <taxon>Insecta</taxon>
        <taxon>Pterygota</taxon>
        <taxon>Neoptera</taxon>
        <taxon>Endopterygota</taxon>
        <taxon>Lepidoptera</taxon>
        <taxon>Glossata</taxon>
        <taxon>Ditrysia</taxon>
        <taxon>Tineoidea</taxon>
        <taxon>Psychidae</taxon>
        <taxon>Oiketicinae</taxon>
        <taxon>Eumeta</taxon>
    </lineage>
</organism>
<name>A0A4C1Z4H1_EUMVA</name>
<dbReference type="OrthoDB" id="7492485at2759"/>
<protein>
    <submittedName>
        <fullName evidence="1">Uncharacterized protein</fullName>
    </submittedName>
</protein>
<accession>A0A4C1Z4H1</accession>
<comment type="caution">
    <text evidence="1">The sequence shown here is derived from an EMBL/GenBank/DDBJ whole genome shotgun (WGS) entry which is preliminary data.</text>
</comment>
<gene>
    <name evidence="1" type="ORF">EVAR_63031_1</name>
</gene>
<dbReference type="Proteomes" id="UP000299102">
    <property type="component" value="Unassembled WGS sequence"/>
</dbReference>
<evidence type="ECO:0000313" key="2">
    <source>
        <dbReference type="Proteomes" id="UP000299102"/>
    </source>
</evidence>
<reference evidence="1 2" key="1">
    <citation type="journal article" date="2019" name="Commun. Biol.">
        <title>The bagworm genome reveals a unique fibroin gene that provides high tensile strength.</title>
        <authorList>
            <person name="Kono N."/>
            <person name="Nakamura H."/>
            <person name="Ohtoshi R."/>
            <person name="Tomita M."/>
            <person name="Numata K."/>
            <person name="Arakawa K."/>
        </authorList>
    </citation>
    <scope>NUCLEOTIDE SEQUENCE [LARGE SCALE GENOMIC DNA]</scope>
</reference>
<sequence length="250" mass="27258">MVTGARAWSDYVTSTAIVSGLLHFPRKEPSTSSRGALTAHGVTAARYVLLFTINSDIKETFLNHMFMMPKEGSGEQLRGRMRLCGVVRRRGMAHDGIESVVVVGGVLHLADGAIGLQQRVLAVHDVAVAGLLLRLIVAGVAVGDGVREVIFGIMKDNTYVFFFVMCGDHVFGSRCQDLGYRRVVGDGCGGGMDSEGQQHSRAGWSWRTILRRDCGRGRVMRHGQQPARTPTPPPARTTPGTRLAIYYNDF</sequence>
<dbReference type="EMBL" id="BGZK01001515">
    <property type="protein sequence ID" value="GBP81515.1"/>
    <property type="molecule type" value="Genomic_DNA"/>
</dbReference>
<evidence type="ECO:0000313" key="1">
    <source>
        <dbReference type="EMBL" id="GBP81515.1"/>
    </source>
</evidence>
<proteinExistence type="predicted"/>